<keyword evidence="15" id="KW-0325">Glycoprotein</keyword>
<gene>
    <name evidence="19" type="ORF">GH714_008734</name>
</gene>
<dbReference type="InterPro" id="IPR000719">
    <property type="entry name" value="Prot_kinase_dom"/>
</dbReference>
<evidence type="ECO:0008006" key="21">
    <source>
        <dbReference type="Google" id="ProtNLM"/>
    </source>
</evidence>
<evidence type="ECO:0000256" key="11">
    <source>
        <dbReference type="ARBA" id="ARBA00022840"/>
    </source>
</evidence>
<keyword evidence="5" id="KW-0723">Serine/threonine-protein kinase</keyword>
<dbReference type="GO" id="GO:0005886">
    <property type="term" value="C:plasma membrane"/>
    <property type="evidence" value="ECO:0007669"/>
    <property type="project" value="UniProtKB-SubCell"/>
</dbReference>
<dbReference type="InterPro" id="IPR008271">
    <property type="entry name" value="Ser/Thr_kinase_AS"/>
</dbReference>
<evidence type="ECO:0000256" key="5">
    <source>
        <dbReference type="ARBA" id="ARBA00022527"/>
    </source>
</evidence>
<evidence type="ECO:0000256" key="3">
    <source>
        <dbReference type="ARBA" id="ARBA00010217"/>
    </source>
</evidence>
<dbReference type="FunFam" id="1.10.510.10:FF:000240">
    <property type="entry name" value="Lectin-domain containing receptor kinase A4.3"/>
    <property type="match status" value="1"/>
</dbReference>
<evidence type="ECO:0000313" key="20">
    <source>
        <dbReference type="Proteomes" id="UP000467840"/>
    </source>
</evidence>
<keyword evidence="8" id="KW-0732">Signal</keyword>
<dbReference type="Gene3D" id="3.30.200.20">
    <property type="entry name" value="Phosphorylase Kinase, domain 1"/>
    <property type="match status" value="1"/>
</dbReference>
<dbReference type="CDD" id="cd01098">
    <property type="entry name" value="PAN_AP_plant"/>
    <property type="match status" value="1"/>
</dbReference>
<accession>A0A6A6KCP8</accession>
<dbReference type="SUPFAM" id="SSF56112">
    <property type="entry name" value="Protein kinase-like (PK-like)"/>
    <property type="match status" value="1"/>
</dbReference>
<dbReference type="EMBL" id="JAAGAX010000017">
    <property type="protein sequence ID" value="KAF2285893.1"/>
    <property type="molecule type" value="Genomic_DNA"/>
</dbReference>
<evidence type="ECO:0000256" key="7">
    <source>
        <dbReference type="ARBA" id="ARBA00022692"/>
    </source>
</evidence>
<comment type="similarity">
    <text evidence="3">In the C-terminal section; belongs to the protein kinase superfamily. Ser/Thr protein kinase family.</text>
</comment>
<dbReference type="AlphaFoldDB" id="A0A6A6KCP8"/>
<evidence type="ECO:0000256" key="1">
    <source>
        <dbReference type="ARBA" id="ARBA00004251"/>
    </source>
</evidence>
<feature type="domain" description="Protein kinase" evidence="17">
    <location>
        <begin position="35"/>
        <end position="352"/>
    </location>
</feature>
<dbReference type="GO" id="GO:0002229">
    <property type="term" value="P:defense response to oomycetes"/>
    <property type="evidence" value="ECO:0007669"/>
    <property type="project" value="UniProtKB-ARBA"/>
</dbReference>
<dbReference type="Proteomes" id="UP000467840">
    <property type="component" value="Chromosome 3"/>
</dbReference>
<comment type="subcellular location">
    <subcellularLocation>
        <location evidence="1">Cell membrane</location>
        <topology evidence="1">Single-pass type I membrane protein</topology>
    </subcellularLocation>
</comment>
<reference evidence="19 20" key="1">
    <citation type="journal article" date="2020" name="Mol. Plant">
        <title>The Chromosome-Based Rubber Tree Genome Provides New Insights into Spurge Genome Evolution and Rubber Biosynthesis.</title>
        <authorList>
            <person name="Liu J."/>
            <person name="Shi C."/>
            <person name="Shi C.C."/>
            <person name="Li W."/>
            <person name="Zhang Q.J."/>
            <person name="Zhang Y."/>
            <person name="Li K."/>
            <person name="Lu H.F."/>
            <person name="Shi C."/>
            <person name="Zhu S.T."/>
            <person name="Xiao Z.Y."/>
            <person name="Nan H."/>
            <person name="Yue Y."/>
            <person name="Zhu X.G."/>
            <person name="Wu Y."/>
            <person name="Hong X.N."/>
            <person name="Fan G.Y."/>
            <person name="Tong Y."/>
            <person name="Zhang D."/>
            <person name="Mao C.L."/>
            <person name="Liu Y.L."/>
            <person name="Hao S.J."/>
            <person name="Liu W.Q."/>
            <person name="Lv M.Q."/>
            <person name="Zhang H.B."/>
            <person name="Liu Y."/>
            <person name="Hu-Tang G.R."/>
            <person name="Wang J.P."/>
            <person name="Wang J.H."/>
            <person name="Sun Y.H."/>
            <person name="Ni S.B."/>
            <person name="Chen W.B."/>
            <person name="Zhang X.C."/>
            <person name="Jiao Y.N."/>
            <person name="Eichler E.E."/>
            <person name="Li G.H."/>
            <person name="Liu X."/>
            <person name="Gao L.Z."/>
        </authorList>
    </citation>
    <scope>NUCLEOTIDE SEQUENCE [LARGE SCALE GENOMIC DNA]</scope>
    <source>
        <strain evidence="20">cv. GT1</strain>
        <tissue evidence="19">Leaf</tissue>
    </source>
</reference>
<dbReference type="InterPro" id="IPR011009">
    <property type="entry name" value="Kinase-like_dom_sf"/>
</dbReference>
<evidence type="ECO:0000259" key="18">
    <source>
        <dbReference type="PROSITE" id="PS50948"/>
    </source>
</evidence>
<organism evidence="19 20">
    <name type="scientific">Hevea brasiliensis</name>
    <name type="common">Para rubber tree</name>
    <name type="synonym">Siphonia brasiliensis</name>
    <dbReference type="NCBI Taxonomy" id="3981"/>
    <lineage>
        <taxon>Eukaryota</taxon>
        <taxon>Viridiplantae</taxon>
        <taxon>Streptophyta</taxon>
        <taxon>Embryophyta</taxon>
        <taxon>Tracheophyta</taxon>
        <taxon>Spermatophyta</taxon>
        <taxon>Magnoliopsida</taxon>
        <taxon>eudicotyledons</taxon>
        <taxon>Gunneridae</taxon>
        <taxon>Pentapetalae</taxon>
        <taxon>rosids</taxon>
        <taxon>fabids</taxon>
        <taxon>Malpighiales</taxon>
        <taxon>Euphorbiaceae</taxon>
        <taxon>Crotonoideae</taxon>
        <taxon>Micrandreae</taxon>
        <taxon>Hevea</taxon>
    </lineage>
</organism>
<keyword evidence="4" id="KW-1003">Cell membrane</keyword>
<evidence type="ECO:0000256" key="10">
    <source>
        <dbReference type="ARBA" id="ARBA00022777"/>
    </source>
</evidence>
<keyword evidence="11" id="KW-0067">ATP-binding</keyword>
<keyword evidence="7 16" id="KW-0812">Transmembrane</keyword>
<keyword evidence="10" id="KW-0418">Kinase</keyword>
<dbReference type="Pfam" id="PF08276">
    <property type="entry name" value="PAN_2"/>
    <property type="match status" value="1"/>
</dbReference>
<protein>
    <recommendedName>
        <fullName evidence="21">Protein kinase domain-containing protein</fullName>
    </recommendedName>
</protein>
<feature type="domain" description="Apple" evidence="18">
    <location>
        <begin position="1"/>
        <end position="56"/>
    </location>
</feature>
<dbReference type="PANTHER" id="PTHR27002">
    <property type="entry name" value="RECEPTOR-LIKE SERINE/THREONINE-PROTEIN KINASE SD1-8"/>
    <property type="match status" value="1"/>
</dbReference>
<proteinExistence type="inferred from homology"/>
<keyword evidence="9" id="KW-0547">Nucleotide-binding</keyword>
<dbReference type="SMART" id="SM00220">
    <property type="entry name" value="S_TKc"/>
    <property type="match status" value="1"/>
</dbReference>
<evidence type="ECO:0000256" key="16">
    <source>
        <dbReference type="SAM" id="Phobius"/>
    </source>
</evidence>
<evidence type="ECO:0000256" key="13">
    <source>
        <dbReference type="ARBA" id="ARBA00023136"/>
    </source>
</evidence>
<comment type="caution">
    <text evidence="19">The sequence shown here is derived from an EMBL/GenBank/DDBJ whole genome shotgun (WGS) entry which is preliminary data.</text>
</comment>
<evidence type="ECO:0000313" key="19">
    <source>
        <dbReference type="EMBL" id="KAF2285893.1"/>
    </source>
</evidence>
<keyword evidence="12 16" id="KW-1133">Transmembrane helix</keyword>
<evidence type="ECO:0000259" key="17">
    <source>
        <dbReference type="PROSITE" id="PS50011"/>
    </source>
</evidence>
<evidence type="ECO:0000256" key="14">
    <source>
        <dbReference type="ARBA" id="ARBA00023170"/>
    </source>
</evidence>
<keyword evidence="6" id="KW-0808">Transferase</keyword>
<evidence type="ECO:0000256" key="15">
    <source>
        <dbReference type="ARBA" id="ARBA00023180"/>
    </source>
</evidence>
<dbReference type="PANTHER" id="PTHR27002:SF616">
    <property type="entry name" value="RECEPTOR-LIKE SERINE_THREONINE-PROTEIN KINASE"/>
    <property type="match status" value="1"/>
</dbReference>
<dbReference type="GO" id="GO:0004674">
    <property type="term" value="F:protein serine/threonine kinase activity"/>
    <property type="evidence" value="ECO:0007669"/>
    <property type="project" value="UniProtKB-KW"/>
</dbReference>
<evidence type="ECO:0000256" key="2">
    <source>
        <dbReference type="ARBA" id="ARBA00008536"/>
    </source>
</evidence>
<keyword evidence="13 16" id="KW-0472">Membrane</keyword>
<dbReference type="PROSITE" id="PS50011">
    <property type="entry name" value="PROTEIN_KINASE_DOM"/>
    <property type="match status" value="1"/>
</dbReference>
<comment type="similarity">
    <text evidence="2">In the N-terminal section; belongs to the leguminous lectin family.</text>
</comment>
<dbReference type="PROSITE" id="PS50948">
    <property type="entry name" value="PAN"/>
    <property type="match status" value="1"/>
</dbReference>
<evidence type="ECO:0000256" key="6">
    <source>
        <dbReference type="ARBA" id="ARBA00022679"/>
    </source>
</evidence>
<dbReference type="InterPro" id="IPR003609">
    <property type="entry name" value="Pan_app"/>
</dbReference>
<keyword evidence="14" id="KW-0675">Receptor</keyword>
<name>A0A6A6KCP8_HEVBR</name>
<keyword evidence="20" id="KW-1185">Reference proteome</keyword>
<dbReference type="GO" id="GO:0005524">
    <property type="term" value="F:ATP binding"/>
    <property type="evidence" value="ECO:0007669"/>
    <property type="project" value="UniProtKB-KW"/>
</dbReference>
<dbReference type="Gene3D" id="1.10.510.10">
    <property type="entry name" value="Transferase(Phosphotransferase) domain 1"/>
    <property type="match status" value="1"/>
</dbReference>
<evidence type="ECO:0000256" key="9">
    <source>
        <dbReference type="ARBA" id="ARBA00022741"/>
    </source>
</evidence>
<dbReference type="PROSITE" id="PS00108">
    <property type="entry name" value="PROTEIN_KINASE_ST"/>
    <property type="match status" value="1"/>
</dbReference>
<sequence length="352" mass="39319">MNIKDCRVKCLQNCSCTAYTNLDIRSGGSGCALWFNNLVDIRENPYGGQELYVRVSASELDVKDETGNKIVIIIIAAIAVASGILIVCYCFCKSRRKFTENHRQNDQNNENQNQEMELPIFDIATIAKATDDFSMKNKLGEGGFGPVYKTTNTSTKFARSNKSELLDWLKRFNIICGIARGLLYLHQDSRLRVIHRDLKASNVLIDNEMNPKISDFGMARTFGGDQTEGSTNKVVGTYGYMAPEYATDGLFSVKSDVFSFGILMLEIISGKRSKGFYHPNQSRSLIGHAWSFWKEGKLSELIDPFMESLAIYPKYHGFVKDKGLDMADSSSSKLGSSSVTVNEITFSLLEAR</sequence>
<dbReference type="Pfam" id="PF07714">
    <property type="entry name" value="PK_Tyr_Ser-Thr"/>
    <property type="match status" value="1"/>
</dbReference>
<evidence type="ECO:0000256" key="4">
    <source>
        <dbReference type="ARBA" id="ARBA00022475"/>
    </source>
</evidence>
<evidence type="ECO:0000256" key="8">
    <source>
        <dbReference type="ARBA" id="ARBA00022729"/>
    </source>
</evidence>
<dbReference type="InterPro" id="IPR001245">
    <property type="entry name" value="Ser-Thr/Tyr_kinase_cat_dom"/>
</dbReference>
<feature type="transmembrane region" description="Helical" evidence="16">
    <location>
        <begin position="70"/>
        <end position="92"/>
    </location>
</feature>
<evidence type="ECO:0000256" key="12">
    <source>
        <dbReference type="ARBA" id="ARBA00022989"/>
    </source>
</evidence>